<dbReference type="GO" id="GO:0070536">
    <property type="term" value="P:protein K63-linked deubiquitination"/>
    <property type="evidence" value="ECO:0007669"/>
    <property type="project" value="TreeGrafter"/>
</dbReference>
<name>A0A9D5CM07_9LILI</name>
<evidence type="ECO:0000313" key="3">
    <source>
        <dbReference type="Proteomes" id="UP001085076"/>
    </source>
</evidence>
<organism evidence="2 3">
    <name type="scientific">Dioscorea zingiberensis</name>
    <dbReference type="NCBI Taxonomy" id="325984"/>
    <lineage>
        <taxon>Eukaryota</taxon>
        <taxon>Viridiplantae</taxon>
        <taxon>Streptophyta</taxon>
        <taxon>Embryophyta</taxon>
        <taxon>Tracheophyta</taxon>
        <taxon>Spermatophyta</taxon>
        <taxon>Magnoliopsida</taxon>
        <taxon>Liliopsida</taxon>
        <taxon>Dioscoreales</taxon>
        <taxon>Dioscoreaceae</taxon>
        <taxon>Dioscorea</taxon>
    </lineage>
</organism>
<feature type="domain" description="MPN" evidence="1">
    <location>
        <begin position="1"/>
        <end position="111"/>
    </location>
</feature>
<dbReference type="PROSITE" id="PS50249">
    <property type="entry name" value="MPN"/>
    <property type="match status" value="1"/>
</dbReference>
<dbReference type="EMBL" id="JAGGNH010000004">
    <property type="protein sequence ID" value="KAJ0975517.1"/>
    <property type="molecule type" value="Genomic_DNA"/>
</dbReference>
<sequence>MQSSIAVYKESPNEKNRAFFVTALIIPKQESTSNSYQKTNEEEIFDYLANDSSPILKLNLQTHPTQSCFMSSIDVHTNYSYLIMLPEAIAIVMAPRDGSTYNFNVSYYLSI</sequence>
<dbReference type="PANTHER" id="PTHR12947">
    <property type="entry name" value="AMSH-LIKE PROTEASE"/>
    <property type="match status" value="1"/>
</dbReference>
<reference evidence="2" key="1">
    <citation type="submission" date="2021-03" db="EMBL/GenBank/DDBJ databases">
        <authorList>
            <person name="Li Z."/>
            <person name="Yang C."/>
        </authorList>
    </citation>
    <scope>NUCLEOTIDE SEQUENCE</scope>
    <source>
        <strain evidence="2">Dzin_1.0</strain>
        <tissue evidence="2">Leaf</tissue>
    </source>
</reference>
<dbReference type="Proteomes" id="UP001085076">
    <property type="component" value="Miscellaneous, Linkage group lg04"/>
</dbReference>
<evidence type="ECO:0000259" key="1">
    <source>
        <dbReference type="PROSITE" id="PS50249"/>
    </source>
</evidence>
<dbReference type="Gene3D" id="3.40.140.10">
    <property type="entry name" value="Cytidine Deaminase, domain 2"/>
    <property type="match status" value="1"/>
</dbReference>
<dbReference type="OrthoDB" id="3640at2759"/>
<keyword evidence="3" id="KW-1185">Reference proteome</keyword>
<evidence type="ECO:0000313" key="2">
    <source>
        <dbReference type="EMBL" id="KAJ0975517.1"/>
    </source>
</evidence>
<comment type="caution">
    <text evidence="2">The sequence shown here is derived from an EMBL/GenBank/DDBJ whole genome shotgun (WGS) entry which is preliminary data.</text>
</comment>
<dbReference type="GO" id="GO:0071108">
    <property type="term" value="P:protein K48-linked deubiquitination"/>
    <property type="evidence" value="ECO:0007669"/>
    <property type="project" value="TreeGrafter"/>
</dbReference>
<dbReference type="InterPro" id="IPR037518">
    <property type="entry name" value="MPN"/>
</dbReference>
<reference evidence="2" key="2">
    <citation type="journal article" date="2022" name="Hortic Res">
        <title>The genome of Dioscorea zingiberensis sheds light on the biosynthesis, origin and evolution of the medicinally important diosgenin saponins.</title>
        <authorList>
            <person name="Li Y."/>
            <person name="Tan C."/>
            <person name="Li Z."/>
            <person name="Guo J."/>
            <person name="Li S."/>
            <person name="Chen X."/>
            <person name="Wang C."/>
            <person name="Dai X."/>
            <person name="Yang H."/>
            <person name="Song W."/>
            <person name="Hou L."/>
            <person name="Xu J."/>
            <person name="Tong Z."/>
            <person name="Xu A."/>
            <person name="Yuan X."/>
            <person name="Wang W."/>
            <person name="Yang Q."/>
            <person name="Chen L."/>
            <person name="Sun Z."/>
            <person name="Wang K."/>
            <person name="Pan B."/>
            <person name="Chen J."/>
            <person name="Bao Y."/>
            <person name="Liu F."/>
            <person name="Qi X."/>
            <person name="Gang D.R."/>
            <person name="Wen J."/>
            <person name="Li J."/>
        </authorList>
    </citation>
    <scope>NUCLEOTIDE SEQUENCE</scope>
    <source>
        <strain evidence="2">Dzin_1.0</strain>
    </source>
</reference>
<dbReference type="AlphaFoldDB" id="A0A9D5CM07"/>
<dbReference type="GO" id="GO:0016020">
    <property type="term" value="C:membrane"/>
    <property type="evidence" value="ECO:0007669"/>
    <property type="project" value="TreeGrafter"/>
</dbReference>
<dbReference type="PANTHER" id="PTHR12947:SF19">
    <property type="entry name" value="AMSH-LIKE UBIQUITIN THIOESTERASE 1"/>
    <property type="match status" value="1"/>
</dbReference>
<protein>
    <recommendedName>
        <fullName evidence="1">MPN domain-containing protein</fullName>
    </recommendedName>
</protein>
<accession>A0A9D5CM07</accession>
<dbReference type="GO" id="GO:0005768">
    <property type="term" value="C:endosome"/>
    <property type="evidence" value="ECO:0007669"/>
    <property type="project" value="TreeGrafter"/>
</dbReference>
<gene>
    <name evidence="2" type="ORF">J5N97_017482</name>
</gene>
<proteinExistence type="predicted"/>